<evidence type="ECO:0000256" key="1">
    <source>
        <dbReference type="SAM" id="MobiDB-lite"/>
    </source>
</evidence>
<evidence type="ECO:0000313" key="3">
    <source>
        <dbReference type="Proteomes" id="UP000030744"/>
    </source>
</evidence>
<proteinExistence type="predicted"/>
<sequence>MGYPTPLDHEETEESAELQEGDGAAGLKSCQRMLWSETNLQLACGTRCRRLRRVKDEARQVWMEYQEVTLLDNSRRFQWVSNLPFFLPYVVSPFAAIRSGGRSEAETGAPSGSFPMKWEPTLIGAKLSLDICIRAPQVELADNGISAVE</sequence>
<reference evidence="2" key="2">
    <citation type="submission" date="2013-10" db="EMBL/GenBank/DDBJ databases">
        <authorList>
            <person name="Aslett M."/>
        </authorList>
    </citation>
    <scope>NUCLEOTIDE SEQUENCE [LARGE SCALE GENOMIC DNA]</scope>
    <source>
        <strain evidence="2">Houghton</strain>
    </source>
</reference>
<dbReference type="AlphaFoldDB" id="U6JWM5"/>
<protein>
    <submittedName>
        <fullName evidence="2">Uncharacterized protein</fullName>
    </submittedName>
</protein>
<gene>
    <name evidence="2" type="ORF">EMH_0024910</name>
</gene>
<name>U6JWM5_9EIME</name>
<feature type="compositionally biased region" description="Acidic residues" evidence="1">
    <location>
        <begin position="10"/>
        <end position="20"/>
    </location>
</feature>
<dbReference type="RefSeq" id="XP_013352419.1">
    <property type="nucleotide sequence ID" value="XM_013496965.1"/>
</dbReference>
<dbReference type="OrthoDB" id="345797at2759"/>
<organism evidence="2 3">
    <name type="scientific">Eimeria mitis</name>
    <dbReference type="NCBI Taxonomy" id="44415"/>
    <lineage>
        <taxon>Eukaryota</taxon>
        <taxon>Sar</taxon>
        <taxon>Alveolata</taxon>
        <taxon>Apicomplexa</taxon>
        <taxon>Conoidasida</taxon>
        <taxon>Coccidia</taxon>
        <taxon>Eucoccidiorida</taxon>
        <taxon>Eimeriorina</taxon>
        <taxon>Eimeriidae</taxon>
        <taxon>Eimeria</taxon>
    </lineage>
</organism>
<reference evidence="2" key="1">
    <citation type="submission" date="2013-10" db="EMBL/GenBank/DDBJ databases">
        <title>Genomic analysis of the causative agents of coccidiosis in chickens.</title>
        <authorList>
            <person name="Reid A.J."/>
            <person name="Blake D."/>
            <person name="Billington K."/>
            <person name="Browne H."/>
            <person name="Dunn M."/>
            <person name="Hung S."/>
            <person name="Kawahara F."/>
            <person name="Miranda-Saavedra D."/>
            <person name="Mourier T."/>
            <person name="Nagra H."/>
            <person name="Otto T.D."/>
            <person name="Rawlings N."/>
            <person name="Sanchez A."/>
            <person name="Sanders M."/>
            <person name="Subramaniam C."/>
            <person name="Tay Y."/>
            <person name="Dear P."/>
            <person name="Doerig C."/>
            <person name="Gruber A."/>
            <person name="Parkinson J."/>
            <person name="Shirley M."/>
            <person name="Wan K.L."/>
            <person name="Berriman M."/>
            <person name="Tomley F."/>
            <person name="Pain A."/>
        </authorList>
    </citation>
    <scope>NUCLEOTIDE SEQUENCE [LARGE SCALE GENOMIC DNA]</scope>
    <source>
        <strain evidence="2">Houghton</strain>
    </source>
</reference>
<dbReference type="VEuPathDB" id="ToxoDB:EMH_0024910"/>
<dbReference type="EMBL" id="HG682159">
    <property type="protein sequence ID" value="CDJ29850.1"/>
    <property type="molecule type" value="Genomic_DNA"/>
</dbReference>
<feature type="region of interest" description="Disordered" evidence="1">
    <location>
        <begin position="1"/>
        <end position="22"/>
    </location>
</feature>
<dbReference type="GeneID" id="25377364"/>
<evidence type="ECO:0000313" key="2">
    <source>
        <dbReference type="EMBL" id="CDJ29850.1"/>
    </source>
</evidence>
<accession>U6JWM5</accession>
<keyword evidence="3" id="KW-1185">Reference proteome</keyword>
<dbReference type="Proteomes" id="UP000030744">
    <property type="component" value="Unassembled WGS sequence"/>
</dbReference>